<keyword evidence="3" id="KW-1185">Reference proteome</keyword>
<dbReference type="Proteomes" id="UP001235269">
    <property type="component" value="Unassembled WGS sequence"/>
</dbReference>
<evidence type="ECO:0000313" key="2">
    <source>
        <dbReference type="EMBL" id="MDQ0456365.1"/>
    </source>
</evidence>
<gene>
    <name evidence="2" type="ORF">QO005_002706</name>
</gene>
<feature type="region of interest" description="Disordered" evidence="1">
    <location>
        <begin position="1"/>
        <end position="105"/>
    </location>
</feature>
<accession>A0ABU0IG12</accession>
<reference evidence="2 3" key="1">
    <citation type="submission" date="2023-07" db="EMBL/GenBank/DDBJ databases">
        <title>Genomic Encyclopedia of Type Strains, Phase IV (KMG-IV): sequencing the most valuable type-strain genomes for metagenomic binning, comparative biology and taxonomic classification.</title>
        <authorList>
            <person name="Goeker M."/>
        </authorList>
    </citation>
    <scope>NUCLEOTIDE SEQUENCE [LARGE SCALE GENOMIC DNA]</scope>
    <source>
        <strain evidence="2 3">DSM 100301</strain>
    </source>
</reference>
<dbReference type="RefSeq" id="WP_307158564.1">
    <property type="nucleotide sequence ID" value="NZ_JAUSWH010000008.1"/>
</dbReference>
<name>A0ABU0IG12_9HYPH</name>
<evidence type="ECO:0000313" key="3">
    <source>
        <dbReference type="Proteomes" id="UP001235269"/>
    </source>
</evidence>
<feature type="compositionally biased region" description="Basic and acidic residues" evidence="1">
    <location>
        <begin position="1"/>
        <end position="33"/>
    </location>
</feature>
<evidence type="ECO:0000256" key="1">
    <source>
        <dbReference type="SAM" id="MobiDB-lite"/>
    </source>
</evidence>
<protein>
    <submittedName>
        <fullName evidence="2">ElaB/YqjD/DUF883 family membrane-anchored ribosome-binding protein</fullName>
    </submittedName>
</protein>
<proteinExistence type="predicted"/>
<sequence>MRDETSPAVESLEHEKASQRLDKPGNDLQKGLEDTFPASDPVSITQTSQPAGRVDRDDAEHQHRMNRAQDRDNDDSDVPNVISALNEHQRETEDENLSPEEKVEHLKSEVRRLQDRLARNGGQAVATGSGDVVTDIKNLIRSRPLKAIAGAGLIGYLWGMSR</sequence>
<comment type="caution">
    <text evidence="2">The sequence shown here is derived from an EMBL/GenBank/DDBJ whole genome shotgun (WGS) entry which is preliminary data.</text>
</comment>
<feature type="compositionally biased region" description="Basic and acidic residues" evidence="1">
    <location>
        <begin position="53"/>
        <end position="71"/>
    </location>
</feature>
<dbReference type="EMBL" id="JAUSWH010000008">
    <property type="protein sequence ID" value="MDQ0456365.1"/>
    <property type="molecule type" value="Genomic_DNA"/>
</dbReference>
<organism evidence="2 3">
    <name type="scientific">Rhizobium paknamense</name>
    <dbReference type="NCBI Taxonomy" id="1206817"/>
    <lineage>
        <taxon>Bacteria</taxon>
        <taxon>Pseudomonadati</taxon>
        <taxon>Pseudomonadota</taxon>
        <taxon>Alphaproteobacteria</taxon>
        <taxon>Hyphomicrobiales</taxon>
        <taxon>Rhizobiaceae</taxon>
        <taxon>Rhizobium/Agrobacterium group</taxon>
        <taxon>Rhizobium</taxon>
    </lineage>
</organism>